<dbReference type="OrthoDB" id="31183at2759"/>
<dbReference type="InterPro" id="IPR011989">
    <property type="entry name" value="ARM-like"/>
</dbReference>
<keyword evidence="11" id="KW-1185">Reference proteome</keyword>
<evidence type="ECO:0000256" key="2">
    <source>
        <dbReference type="ARBA" id="ARBA00010559"/>
    </source>
</evidence>
<reference evidence="10" key="1">
    <citation type="submission" date="2022-10" db="EMBL/GenBank/DDBJ databases">
        <title>Novel sulphate-reducing endosymbionts in the free-living metamonad Anaeramoeba.</title>
        <authorList>
            <person name="Jerlstrom-Hultqvist J."/>
            <person name="Cepicka I."/>
            <person name="Gallot-Lavallee L."/>
            <person name="Salas-Leiva D."/>
            <person name="Curtis B.A."/>
            <person name="Zahonova K."/>
            <person name="Pipaliya S."/>
            <person name="Dacks J."/>
            <person name="Roger A.J."/>
        </authorList>
    </citation>
    <scope>NUCLEOTIDE SEQUENCE</scope>
    <source>
        <strain evidence="10">BMAN</strain>
    </source>
</reference>
<dbReference type="GO" id="GO:0030515">
    <property type="term" value="F:snoRNA binding"/>
    <property type="evidence" value="ECO:0007669"/>
    <property type="project" value="TreeGrafter"/>
</dbReference>
<dbReference type="EMBL" id="JAPDFW010000116">
    <property type="protein sequence ID" value="KAJ5068336.1"/>
    <property type="molecule type" value="Genomic_DNA"/>
</dbReference>
<dbReference type="SMART" id="SM01036">
    <property type="entry name" value="BP28CT"/>
    <property type="match status" value="1"/>
</dbReference>
<dbReference type="GO" id="GO:0045943">
    <property type="term" value="P:positive regulation of transcription by RNA polymerase I"/>
    <property type="evidence" value="ECO:0007669"/>
    <property type="project" value="TreeGrafter"/>
</dbReference>
<gene>
    <name evidence="10" type="ORF">M0811_12319</name>
</gene>
<evidence type="ECO:0000256" key="7">
    <source>
        <dbReference type="RuleBase" id="RU367065"/>
    </source>
</evidence>
<feature type="domain" description="BP28 C-terminal" evidence="9">
    <location>
        <begin position="1472"/>
        <end position="1653"/>
    </location>
</feature>
<evidence type="ECO:0000256" key="6">
    <source>
        <dbReference type="ARBA" id="ARBA00023274"/>
    </source>
</evidence>
<comment type="function">
    <text evidence="7">Involved in nucleolar processing of pre-18S ribosomal RNA.</text>
</comment>
<dbReference type="GO" id="GO:0030686">
    <property type="term" value="C:90S preribosome"/>
    <property type="evidence" value="ECO:0007669"/>
    <property type="project" value="TreeGrafter"/>
</dbReference>
<evidence type="ECO:0000259" key="9">
    <source>
        <dbReference type="SMART" id="SM01036"/>
    </source>
</evidence>
<keyword evidence="4 7" id="KW-0698">rRNA processing</keyword>
<dbReference type="SUPFAM" id="SSF48371">
    <property type="entry name" value="ARM repeat"/>
    <property type="match status" value="2"/>
</dbReference>
<comment type="similarity">
    <text evidence="2 7">Belongs to the HEATR1/UTP10 family.</text>
</comment>
<protein>
    <recommendedName>
        <fullName evidence="7">HEAT repeat-containing protein 1</fullName>
    </recommendedName>
</protein>
<evidence type="ECO:0000256" key="4">
    <source>
        <dbReference type="ARBA" id="ARBA00022552"/>
    </source>
</evidence>
<feature type="region of interest" description="Disordered" evidence="8">
    <location>
        <begin position="1334"/>
        <end position="1364"/>
    </location>
</feature>
<evidence type="ECO:0000256" key="3">
    <source>
        <dbReference type="ARBA" id="ARBA00022517"/>
    </source>
</evidence>
<comment type="caution">
    <text evidence="10">The sequence shown here is derived from an EMBL/GenBank/DDBJ whole genome shotgun (WGS) entry which is preliminary data.</text>
</comment>
<feature type="compositionally biased region" description="Basic and acidic residues" evidence="8">
    <location>
        <begin position="1353"/>
        <end position="1364"/>
    </location>
</feature>
<dbReference type="Pfam" id="PF23243">
    <property type="entry name" value="HEAT_HEATR1"/>
    <property type="match status" value="1"/>
</dbReference>
<sequence length="1791" mass="208051">MFPEQHHYFDQNQNSTLFLLLNHSENSIRLIAIQNLVQIYSENKNHKESFANLFSDLLFQQLKQSIEFLCSKKDDAIANATKKWKNQSEIHSSFITYIFGLKDILFREDKEYYIDEYDENENQNEKFQTLYEKFQTLSKLVFCNLNIEKQTELKSIALEIIGSYITPQKTDFEMEIILLILSNILFTSSELENEISRMAVKIAAESKYALFSGFEKLVAAQNKKLENKEITKQHNLDIVETLAQNIFLNWNQIDSLIKFNSEYSVAMLILEVALVQAIKISSGKEKEKEKEKEIKYYLISKLNNLLSSHLDEMRQEHLRNPKNTREENQTQVKYLGNTPEEIIEEVSKKSASDSRKIICYCYSQILDSLDPKTQETQQQIRLTFQHLISFEKYFDQFLIHLFKQFPKLMETKVLQFIGSFIIGNSESKFDNESGNKIEINVQINSLKMASAIMLALSSKFNDFYHYIPNTLCLLNSNHKLLKKAGFSFAKSLLDILKKKTKKMSSYFMYSFKKMHNMGKESTSFLKMLIKNKTELIANTAENALSNFIQNHATEGIIDLCIFHLGQFQSSLAQFLLISCFNEKKLGSRMKDLFPLMKRLFEKTKNQDSNSENQNPLTFFEWKILDYLLSCLSNSPLKQLFESDNEMFQFYLELIKCPLSQSFEIKNENDNENEKKKKVFSVQKSAISLVGSFYEQIEESYQYQILLSLIETKAVSTNPEISNLIQETIDKIGISSKFASKLLSIPETLKGYSEKDSPQKRRHLLKKETNEDNEEQFLSRIIHTLELLKSIENEEDKQNYLACLLDTLEFFLDSENPLSKHSSSEYIQQLILLVVRNISEDISSKSHSQNIEVAKNQISKINLLVKCIQISDNPQTHNLALIALCSVAKIFPREVLKDIINIFVFIGTKILKREDNYTFAIVKRTIKMIIPVVMKEGSINPESILDVFIENFNHIPSQQQLHLFVSLLESMNIDSGLSIVVKKLFTISTNQFKLSSKNNSDHPLVLFAQNLCTQFEPKIQIISFIEVLKNKIEKHQKEEKKSKFNQKKQIHQNYLNFIEWTTILDFISKSIRTNIFLEQLITISNSKEKYKEIQDLYVKLFEHLLISLTTIKINYSNSTKYKEIKKASEEHSKLVDLINEIFHGLNKLLSVQSFFQIILDLIKKPKNDETSPQKSKYRNDMEINQQILLMFNEKVDSQHLSFSHEDVLFLMGMVKDFIPFLKEKTTKENIVNQQMIVFNIDTLCNYFGDQDTSTFSEVFPVVLELIERNTKNKQIVPSGLMCLATISKTVKTMVLEYLPRYFPLIFKSIYFLINYKGRVDIKNGKENININIKENQKNSPINDPKSNEMQMEIENSKSKQADKKTNRELEERNLLAISGLTSLQEVLNNFPNFASPHLQKVLTALLHPRILKSKNENIYSLVTQIFMIMAEKIQAQHIIAPILKTFKFATVSGTESLCYLFDLLKNVCLQTDFKTAREYDKELLKFFLASFDLRNNLDAIGSLEIDNQKIDEKADIDLIEKHLITAFLSLVLKLNESHFKPIFLKILHWASSDSLAKQDSPRDTENQTISEKEDEDEIEVSMSKHLVLFKISKELILKLKSIFVPYLEYLVDISCLILEKTKKISAKYIQLQNATIINIIDFLHQCFLYDSDGIIGKEKFDRFLEPLVDQLDSQMESEEKPIFEKRVNSHLIPCLGQLVVTSSDDIFWKSLTHQVLLKSRSQDPVVRLAVIKTIYEFYDRLGEEYVTLLPESISFIAELMEDSNIHVEKQCQKLISKIETYLGGESIKKYLI</sequence>
<dbReference type="InterPro" id="IPR012954">
    <property type="entry name" value="BP28_C_dom"/>
</dbReference>
<evidence type="ECO:0000256" key="5">
    <source>
        <dbReference type="ARBA" id="ARBA00023242"/>
    </source>
</evidence>
<dbReference type="GO" id="GO:0032040">
    <property type="term" value="C:small-subunit processome"/>
    <property type="evidence" value="ECO:0007669"/>
    <property type="project" value="TreeGrafter"/>
</dbReference>
<keyword evidence="5 7" id="KW-0539">Nucleus</keyword>
<accession>A0A9Q0R6H9</accession>
<organism evidence="10 11">
    <name type="scientific">Anaeramoeba ignava</name>
    <name type="common">Anaerobic marine amoeba</name>
    <dbReference type="NCBI Taxonomy" id="1746090"/>
    <lineage>
        <taxon>Eukaryota</taxon>
        <taxon>Metamonada</taxon>
        <taxon>Anaeramoebidae</taxon>
        <taxon>Anaeramoeba</taxon>
    </lineage>
</organism>
<feature type="region of interest" description="Disordered" evidence="8">
    <location>
        <begin position="1555"/>
        <end position="1575"/>
    </location>
</feature>
<dbReference type="GO" id="GO:0034455">
    <property type="term" value="C:t-UTP complex"/>
    <property type="evidence" value="ECO:0007669"/>
    <property type="project" value="TreeGrafter"/>
</dbReference>
<dbReference type="InterPro" id="IPR040191">
    <property type="entry name" value="UTP10"/>
</dbReference>
<dbReference type="Gene3D" id="1.25.10.10">
    <property type="entry name" value="Leucine-rich Repeat Variant"/>
    <property type="match status" value="1"/>
</dbReference>
<evidence type="ECO:0000313" key="11">
    <source>
        <dbReference type="Proteomes" id="UP001149090"/>
    </source>
</evidence>
<name>A0A9Q0R6H9_ANAIG</name>
<keyword evidence="6 7" id="KW-0687">Ribonucleoprotein</keyword>
<dbReference type="PANTHER" id="PTHR13457">
    <property type="entry name" value="BAP28"/>
    <property type="match status" value="1"/>
</dbReference>
<evidence type="ECO:0000256" key="8">
    <source>
        <dbReference type="SAM" id="MobiDB-lite"/>
    </source>
</evidence>
<dbReference type="PANTHER" id="PTHR13457:SF1">
    <property type="entry name" value="HEAT REPEAT-CONTAINING PROTEIN 1"/>
    <property type="match status" value="1"/>
</dbReference>
<dbReference type="Proteomes" id="UP001149090">
    <property type="component" value="Unassembled WGS sequence"/>
</dbReference>
<dbReference type="Pfam" id="PF08146">
    <property type="entry name" value="BP28CT"/>
    <property type="match status" value="1"/>
</dbReference>
<evidence type="ECO:0000256" key="1">
    <source>
        <dbReference type="ARBA" id="ARBA00004604"/>
    </source>
</evidence>
<evidence type="ECO:0000313" key="10">
    <source>
        <dbReference type="EMBL" id="KAJ5068336.1"/>
    </source>
</evidence>
<proteinExistence type="inferred from homology"/>
<dbReference type="GO" id="GO:0000462">
    <property type="term" value="P:maturation of SSU-rRNA from tricistronic rRNA transcript (SSU-rRNA, 5.8S rRNA, LSU-rRNA)"/>
    <property type="evidence" value="ECO:0007669"/>
    <property type="project" value="TreeGrafter"/>
</dbReference>
<dbReference type="InterPro" id="IPR056473">
    <property type="entry name" value="HEAT_Utp10/HEAT1"/>
</dbReference>
<keyword evidence="3 7" id="KW-0690">Ribosome biogenesis</keyword>
<comment type="subcellular location">
    <subcellularLocation>
        <location evidence="1 7">Nucleus</location>
        <location evidence="1 7">Nucleolus</location>
    </subcellularLocation>
</comment>
<dbReference type="InterPro" id="IPR016024">
    <property type="entry name" value="ARM-type_fold"/>
</dbReference>